<evidence type="ECO:0000313" key="22">
    <source>
        <dbReference type="Proteomes" id="UP001583280"/>
    </source>
</evidence>
<dbReference type="SUPFAM" id="SSF56091">
    <property type="entry name" value="DNA ligase/mRNA capping enzyme, catalytic domain"/>
    <property type="match status" value="1"/>
</dbReference>
<dbReference type="InterPro" id="IPR001357">
    <property type="entry name" value="BRCT_dom"/>
</dbReference>
<dbReference type="Gene3D" id="3.40.50.10190">
    <property type="entry name" value="BRCT domain"/>
    <property type="match status" value="2"/>
</dbReference>
<dbReference type="Pfam" id="PF04679">
    <property type="entry name" value="DNA_ligase_A_C"/>
    <property type="match status" value="1"/>
</dbReference>
<keyword evidence="8 16" id="KW-0227">DNA damage</keyword>
<evidence type="ECO:0000256" key="3">
    <source>
        <dbReference type="ARBA" id="ARBA00007572"/>
    </source>
</evidence>
<feature type="region of interest" description="Disordered" evidence="18">
    <location>
        <begin position="83"/>
        <end position="102"/>
    </location>
</feature>
<dbReference type="PROSITE" id="PS50172">
    <property type="entry name" value="BRCT"/>
    <property type="match status" value="2"/>
</dbReference>
<dbReference type="CDD" id="cd00027">
    <property type="entry name" value="BRCT"/>
    <property type="match status" value="1"/>
</dbReference>
<comment type="subcellular location">
    <subcellularLocation>
        <location evidence="2">Nucleus</location>
    </subcellularLocation>
</comment>
<dbReference type="PROSITE" id="PS50160">
    <property type="entry name" value="DNA_LIGASE_A3"/>
    <property type="match status" value="1"/>
</dbReference>
<evidence type="ECO:0000256" key="18">
    <source>
        <dbReference type="SAM" id="MobiDB-lite"/>
    </source>
</evidence>
<dbReference type="Gene3D" id="2.40.50.140">
    <property type="entry name" value="Nucleic acid-binding proteins"/>
    <property type="match status" value="1"/>
</dbReference>
<dbReference type="PROSITE" id="PS00697">
    <property type="entry name" value="DNA_LIGASE_A1"/>
    <property type="match status" value="1"/>
</dbReference>
<dbReference type="InterPro" id="IPR000977">
    <property type="entry name" value="DNA_ligase_ATP-dep"/>
</dbReference>
<dbReference type="InterPro" id="IPR012308">
    <property type="entry name" value="DNA_ligase_ATP-dep_N"/>
</dbReference>
<evidence type="ECO:0000256" key="8">
    <source>
        <dbReference type="ARBA" id="ARBA00022763"/>
    </source>
</evidence>
<dbReference type="InterPro" id="IPR029710">
    <property type="entry name" value="LIG4"/>
</dbReference>
<evidence type="ECO:0000313" key="21">
    <source>
        <dbReference type="EMBL" id="KAL1897256.1"/>
    </source>
</evidence>
<keyword evidence="9 16" id="KW-0067">ATP-binding</keyword>
<dbReference type="EC" id="6.5.1.1" evidence="16"/>
<keyword evidence="7 16" id="KW-0547">Nucleotide-binding</keyword>
<dbReference type="InterPro" id="IPR036420">
    <property type="entry name" value="BRCT_dom_sf"/>
</dbReference>
<keyword evidence="11 16" id="KW-0233">DNA recombination</keyword>
<comment type="cofactor">
    <cofactor evidence="1">
        <name>Mg(2+)</name>
        <dbReference type="ChEBI" id="CHEBI:18420"/>
    </cofactor>
</comment>
<evidence type="ECO:0000259" key="19">
    <source>
        <dbReference type="PROSITE" id="PS50160"/>
    </source>
</evidence>
<evidence type="ECO:0000256" key="13">
    <source>
        <dbReference type="ARBA" id="ARBA00023242"/>
    </source>
</evidence>
<evidence type="ECO:0000256" key="14">
    <source>
        <dbReference type="ARBA" id="ARBA00034003"/>
    </source>
</evidence>
<evidence type="ECO:0000256" key="4">
    <source>
        <dbReference type="ARBA" id="ARBA00022598"/>
    </source>
</evidence>
<dbReference type="PANTHER" id="PTHR45997">
    <property type="entry name" value="DNA LIGASE 4"/>
    <property type="match status" value="1"/>
</dbReference>
<keyword evidence="13" id="KW-0539">Nucleus</keyword>
<dbReference type="NCBIfam" id="TIGR00574">
    <property type="entry name" value="dnl1"/>
    <property type="match status" value="1"/>
</dbReference>
<keyword evidence="4 16" id="KW-0436">Ligase</keyword>
<proteinExistence type="inferred from homology"/>
<keyword evidence="12 16" id="KW-0234">DNA repair</keyword>
<keyword evidence="6" id="KW-0677">Repeat</keyword>
<evidence type="ECO:0000256" key="1">
    <source>
        <dbReference type="ARBA" id="ARBA00001946"/>
    </source>
</evidence>
<evidence type="ECO:0000256" key="15">
    <source>
        <dbReference type="ARBA" id="ARBA00043870"/>
    </source>
</evidence>
<sequence>MSQLPKPSTEPDLEAVEEDARQYAALLSDSELQQKRVCPCSLWPITLRCKAPFSSRPRNIHKTLRFSELYTALFDQLLRVQKKPTGPAGRSKLRGAPSTKLSPHEQKRHVIGSFIYRWRNEVGNDFYPAMRLILPDKDSDRGVYGLKENAIGKLLVKLMQIDKNSEDGYNLLHWRLPSQTFAARMAGDFPGRCYEILSKRPMRTEPGPMTIADVNEQLDRLSAASGEAENLENFRVFYNNMCCEEMLWIIRIILKQMKVGATEKTLLNLWHRDAEALFNVSSSLRRVCWELWDPTFSLSQEDIGITLGQCFQPQLAQFQMPASFERIVKYLRPEENDPEFWIEEKLDGERIQMHMTTDATIPGGKRFYWFSRKSKDYTYLYGDNFEQQDSAMTKHLKDCFDDRVENAILDGEMITWDPENDMILPFGTLKTAAIGEKRRSEGEKGYQPFFCVFDLLHMNGHDLTRYTLRDRRAALERIIKPHKHQNEQSGEEETVRGVFRRLEIHNHVATSSADDIEPALRDVINRSSEGLVLKNPRSMYRLNSRNDDWLKVKPEYMNEFGEALDCVIIGGYYGSGKRGNILASYLCGLRASDNHIQAGARREKCWSFFKVGGGFSADDYQTVRHHTEGKWHSWDPKHPPTEFIELSGSSHQAEKPDMWIRPSESIVLEVKAASVAASDSFAKGKTLRFPRLRRIRLDKSWDMALSIDEFDSLNARVDDEVKRNKEMTAENRKRAQPTAKRARRALVVVGAEDEVTIRKPSEADVANALLFSGLRFCVMSDAMKPLKHTKAELELLIKAHGGIVRQRVSDNPDDIMVLVADKKLVSVASAIKKGGLDVIRPQWILDCISQPNGGSILPYEGARHLLHATPITQRQVSETIDIFGDSFARDISIEELNDLFASMPKVEDASTFERTEFITTLAQRGHDIASGLKGYLFNGNTVLFRQATASAIPGELSVALQASLDRDQLRLENYVRFGSGRVSDSFHNDITHVVVVGDDPDRANEVKESVRKQVESQVNSGGMVPVVVWSEWVEDCWQKNMVSGTDMYLIS</sequence>
<keyword evidence="22" id="KW-1185">Reference proteome</keyword>
<evidence type="ECO:0000256" key="17">
    <source>
        <dbReference type="RuleBase" id="RU004196"/>
    </source>
</evidence>
<dbReference type="CDD" id="cd07968">
    <property type="entry name" value="OBF_DNA_ligase_IV"/>
    <property type="match status" value="1"/>
</dbReference>
<evidence type="ECO:0000256" key="11">
    <source>
        <dbReference type="ARBA" id="ARBA00023172"/>
    </source>
</evidence>
<feature type="domain" description="BRCT" evidence="20">
    <location>
        <begin position="766"/>
        <end position="848"/>
    </location>
</feature>
<dbReference type="InterPro" id="IPR016059">
    <property type="entry name" value="DNA_ligase_ATP-dep_CS"/>
</dbReference>
<dbReference type="Gene3D" id="3.30.470.30">
    <property type="entry name" value="DNA ligase/mRNA capping enzyme"/>
    <property type="match status" value="1"/>
</dbReference>
<dbReference type="CDD" id="cd07903">
    <property type="entry name" value="Adenylation_DNA_ligase_IV"/>
    <property type="match status" value="1"/>
</dbReference>
<dbReference type="InterPro" id="IPR044125">
    <property type="entry name" value="Adenylation_DNA_ligase_IV"/>
</dbReference>
<keyword evidence="5" id="KW-0479">Metal-binding</keyword>
<dbReference type="InterPro" id="IPR012309">
    <property type="entry name" value="DNA_ligase_ATP-dep_C"/>
</dbReference>
<dbReference type="SUPFAM" id="SSF117018">
    <property type="entry name" value="ATP-dependent DNA ligase DNA-binding domain"/>
    <property type="match status" value="1"/>
</dbReference>
<evidence type="ECO:0000256" key="2">
    <source>
        <dbReference type="ARBA" id="ARBA00004123"/>
    </source>
</evidence>
<gene>
    <name evidence="21" type="primary">LIG4</name>
    <name evidence="21" type="ORF">Cpir12675_002439</name>
</gene>
<name>A0ABR3Z9B9_9PEZI</name>
<dbReference type="Pfam" id="PF01068">
    <property type="entry name" value="DNA_ligase_A_M"/>
    <property type="match status" value="1"/>
</dbReference>
<dbReference type="SUPFAM" id="SSF52113">
    <property type="entry name" value="BRCT domain"/>
    <property type="match status" value="2"/>
</dbReference>
<protein>
    <recommendedName>
        <fullName evidence="16">DNA ligase</fullName>
        <ecNumber evidence="16">6.5.1.1</ecNumber>
    </recommendedName>
</protein>
<dbReference type="InterPro" id="IPR036599">
    <property type="entry name" value="DNA_ligase_N_sf"/>
</dbReference>
<dbReference type="InterPro" id="IPR012340">
    <property type="entry name" value="NA-bd_OB-fold"/>
</dbReference>
<dbReference type="GO" id="GO:0003910">
    <property type="term" value="F:DNA ligase (ATP) activity"/>
    <property type="evidence" value="ECO:0007669"/>
    <property type="project" value="UniProtKB-EC"/>
</dbReference>
<dbReference type="SMART" id="SM00292">
    <property type="entry name" value="BRCT"/>
    <property type="match status" value="1"/>
</dbReference>
<feature type="domain" description="ATP-dependent DNA ligase family profile" evidence="19">
    <location>
        <begin position="441"/>
        <end position="591"/>
    </location>
</feature>
<dbReference type="EMBL" id="JAWDJO010000047">
    <property type="protein sequence ID" value="KAL1897256.1"/>
    <property type="molecule type" value="Genomic_DNA"/>
</dbReference>
<evidence type="ECO:0000259" key="20">
    <source>
        <dbReference type="PROSITE" id="PS50172"/>
    </source>
</evidence>
<dbReference type="Gene3D" id="1.10.3260.10">
    <property type="entry name" value="DNA ligase, ATP-dependent, N-terminal domain"/>
    <property type="match status" value="1"/>
</dbReference>
<feature type="domain" description="BRCT" evidence="20">
    <location>
        <begin position="932"/>
        <end position="1050"/>
    </location>
</feature>
<keyword evidence="10" id="KW-0460">Magnesium</keyword>
<dbReference type="Pfam" id="PF04675">
    <property type="entry name" value="DNA_ligase_A_N"/>
    <property type="match status" value="1"/>
</dbReference>
<evidence type="ECO:0000256" key="5">
    <source>
        <dbReference type="ARBA" id="ARBA00022723"/>
    </source>
</evidence>
<evidence type="ECO:0000256" key="10">
    <source>
        <dbReference type="ARBA" id="ARBA00022842"/>
    </source>
</evidence>
<comment type="function">
    <text evidence="15">DNA ligase involved in DNA non-homologous end joining (NHEJ); required for double-strand break (DSB) repair.</text>
</comment>
<dbReference type="PANTHER" id="PTHR45997:SF1">
    <property type="entry name" value="DNA LIGASE 4"/>
    <property type="match status" value="1"/>
</dbReference>
<evidence type="ECO:0000256" key="7">
    <source>
        <dbReference type="ARBA" id="ARBA00022741"/>
    </source>
</evidence>
<dbReference type="SUPFAM" id="SSF50249">
    <property type="entry name" value="Nucleic acid-binding proteins"/>
    <property type="match status" value="1"/>
</dbReference>
<evidence type="ECO:0000256" key="16">
    <source>
        <dbReference type="RuleBase" id="RU000617"/>
    </source>
</evidence>
<organism evidence="21 22">
    <name type="scientific">Ceratocystis pirilliformis</name>
    <dbReference type="NCBI Taxonomy" id="259994"/>
    <lineage>
        <taxon>Eukaryota</taxon>
        <taxon>Fungi</taxon>
        <taxon>Dikarya</taxon>
        <taxon>Ascomycota</taxon>
        <taxon>Pezizomycotina</taxon>
        <taxon>Sordariomycetes</taxon>
        <taxon>Hypocreomycetidae</taxon>
        <taxon>Microascales</taxon>
        <taxon>Ceratocystidaceae</taxon>
        <taxon>Ceratocystis</taxon>
    </lineage>
</organism>
<evidence type="ECO:0000256" key="12">
    <source>
        <dbReference type="ARBA" id="ARBA00023204"/>
    </source>
</evidence>
<accession>A0ABR3Z9B9</accession>
<evidence type="ECO:0000256" key="9">
    <source>
        <dbReference type="ARBA" id="ARBA00022840"/>
    </source>
</evidence>
<comment type="caution">
    <text evidence="21">The sequence shown here is derived from an EMBL/GenBank/DDBJ whole genome shotgun (WGS) entry which is preliminary data.</text>
</comment>
<reference evidence="21 22" key="1">
    <citation type="journal article" date="2024" name="IMA Fungus">
        <title>IMA Genome - F19 : A genome assembly and annotation guide to empower mycologists, including annotated draft genome sequences of Ceratocystis pirilliformis, Diaporthe australafricana, Fusarium ophioides, Paecilomyces lecythidis, and Sporothrix stenoceras.</title>
        <authorList>
            <person name="Aylward J."/>
            <person name="Wilson A.M."/>
            <person name="Visagie C.M."/>
            <person name="Spraker J."/>
            <person name="Barnes I."/>
            <person name="Buitendag C."/>
            <person name="Ceriani C."/>
            <person name="Del Mar Angel L."/>
            <person name="du Plessis D."/>
            <person name="Fuchs T."/>
            <person name="Gasser K."/>
            <person name="Kramer D."/>
            <person name="Li W."/>
            <person name="Munsamy K."/>
            <person name="Piso A."/>
            <person name="Price J.L."/>
            <person name="Sonnekus B."/>
            <person name="Thomas C."/>
            <person name="van der Nest A."/>
            <person name="van Dijk A."/>
            <person name="van Heerden A."/>
            <person name="van Vuuren N."/>
            <person name="Yilmaz N."/>
            <person name="Duong T.A."/>
            <person name="van der Merwe N.A."/>
            <person name="Wingfield M.J."/>
            <person name="Wingfield B.D."/>
        </authorList>
    </citation>
    <scope>NUCLEOTIDE SEQUENCE [LARGE SCALE GENOMIC DNA]</scope>
    <source>
        <strain evidence="21 22">CMW 12675</strain>
    </source>
</reference>
<comment type="catalytic activity">
    <reaction evidence="14 16">
        <text>ATP + (deoxyribonucleotide)n-3'-hydroxyl + 5'-phospho-(deoxyribonucleotide)m = (deoxyribonucleotide)n+m + AMP + diphosphate.</text>
        <dbReference type="EC" id="6.5.1.1"/>
    </reaction>
</comment>
<comment type="similarity">
    <text evidence="3 17">Belongs to the ATP-dependent DNA ligase family.</text>
</comment>
<dbReference type="Pfam" id="PF16589">
    <property type="entry name" value="BRCT_2"/>
    <property type="match status" value="1"/>
</dbReference>
<dbReference type="Proteomes" id="UP001583280">
    <property type="component" value="Unassembled WGS sequence"/>
</dbReference>
<evidence type="ECO:0000256" key="6">
    <source>
        <dbReference type="ARBA" id="ARBA00022737"/>
    </source>
</evidence>
<dbReference type="InterPro" id="IPR012310">
    <property type="entry name" value="DNA_ligase_ATP-dep_cent"/>
</dbReference>